<reference evidence="1" key="1">
    <citation type="submission" date="2022-05" db="EMBL/GenBank/DDBJ databases">
        <authorList>
            <person name="Pankratov T."/>
        </authorList>
    </citation>
    <scope>NUCLEOTIDE SEQUENCE</scope>
    <source>
        <strain evidence="1">BP6-180914</strain>
    </source>
</reference>
<dbReference type="Pfam" id="PF16156">
    <property type="entry name" value="DUF4864"/>
    <property type="match status" value="1"/>
</dbReference>
<protein>
    <submittedName>
        <fullName evidence="1">DUF4864 domain-containing protein</fullName>
    </submittedName>
</protein>
<keyword evidence="2" id="KW-1185">Reference proteome</keyword>
<dbReference type="InterPro" id="IPR032347">
    <property type="entry name" value="DUF4864"/>
</dbReference>
<proteinExistence type="predicted"/>
<organism evidence="1 2">
    <name type="scientific">Lichenifustis flavocetrariae</name>
    <dbReference type="NCBI Taxonomy" id="2949735"/>
    <lineage>
        <taxon>Bacteria</taxon>
        <taxon>Pseudomonadati</taxon>
        <taxon>Pseudomonadota</taxon>
        <taxon>Alphaproteobacteria</taxon>
        <taxon>Hyphomicrobiales</taxon>
        <taxon>Lichenihabitantaceae</taxon>
        <taxon>Lichenifustis</taxon>
    </lineage>
</organism>
<dbReference type="EMBL" id="JAMOIM010000011">
    <property type="protein sequence ID" value="MCW6509708.1"/>
    <property type="molecule type" value="Genomic_DNA"/>
</dbReference>
<name>A0AA42CJM2_9HYPH</name>
<comment type="caution">
    <text evidence="1">The sequence shown here is derived from an EMBL/GenBank/DDBJ whole genome shotgun (WGS) entry which is preliminary data.</text>
</comment>
<gene>
    <name evidence="1" type="ORF">M8523_16955</name>
</gene>
<evidence type="ECO:0000313" key="2">
    <source>
        <dbReference type="Proteomes" id="UP001165667"/>
    </source>
</evidence>
<evidence type="ECO:0000313" key="1">
    <source>
        <dbReference type="EMBL" id="MCW6509708.1"/>
    </source>
</evidence>
<accession>A0AA42CJM2</accession>
<sequence>MADGDAPDAAAQTAIQSVITQQLNALQSEDGTTAESFASPGIKEKFPDPGAFMSMVHQSYSALVHPKSTHFGDLSQTALGLVQKMTIVDSKGGVWTAAYTMTQVDGQWRISGCFMLKSEAVEA</sequence>
<dbReference type="AlphaFoldDB" id="A0AA42CJM2"/>
<dbReference type="Proteomes" id="UP001165667">
    <property type="component" value="Unassembled WGS sequence"/>
</dbReference>
<dbReference type="RefSeq" id="WP_282586081.1">
    <property type="nucleotide sequence ID" value="NZ_JAMOIM010000011.1"/>
</dbReference>